<sequence>MYAVAGVRPGITAFGMVAATTLDDPVQRTSYSEAPREVSHSSVTEVPVTLNVRTPVGAGGAAAAVAGRAAMIEVTAAVRTRDVCHPIRVRPFGHATAPRCAEHWRRATIVNKLA</sequence>
<proteinExistence type="predicted"/>
<name>A0A0N9I933_9PSEU</name>
<dbReference type="Proteomes" id="UP000063699">
    <property type="component" value="Chromosome"/>
</dbReference>
<dbReference type="AlphaFoldDB" id="A0A0N9I933"/>
<gene>
    <name evidence="1" type="ORF">AOZ06_32670</name>
</gene>
<accession>A0A0N9I933</accession>
<keyword evidence="2" id="KW-1185">Reference proteome</keyword>
<evidence type="ECO:0000313" key="1">
    <source>
        <dbReference type="EMBL" id="ALG11008.1"/>
    </source>
</evidence>
<protein>
    <submittedName>
        <fullName evidence="1">Uncharacterized protein</fullName>
    </submittedName>
</protein>
<reference evidence="1 2" key="1">
    <citation type="submission" date="2015-07" db="EMBL/GenBank/DDBJ databases">
        <title>Genome sequencing of Kibdelosporangium phytohabitans.</title>
        <authorList>
            <person name="Qin S."/>
            <person name="Xing K."/>
        </authorList>
    </citation>
    <scope>NUCLEOTIDE SEQUENCE [LARGE SCALE GENOMIC DNA]</scope>
    <source>
        <strain evidence="1 2">KLBMP1111</strain>
    </source>
</reference>
<dbReference type="KEGG" id="kphy:AOZ06_32670"/>
<dbReference type="EMBL" id="CP012752">
    <property type="protein sequence ID" value="ALG11008.1"/>
    <property type="molecule type" value="Genomic_DNA"/>
</dbReference>
<organism evidence="1 2">
    <name type="scientific">Kibdelosporangium phytohabitans</name>
    <dbReference type="NCBI Taxonomy" id="860235"/>
    <lineage>
        <taxon>Bacteria</taxon>
        <taxon>Bacillati</taxon>
        <taxon>Actinomycetota</taxon>
        <taxon>Actinomycetes</taxon>
        <taxon>Pseudonocardiales</taxon>
        <taxon>Pseudonocardiaceae</taxon>
        <taxon>Kibdelosporangium</taxon>
    </lineage>
</organism>
<evidence type="ECO:0000313" key="2">
    <source>
        <dbReference type="Proteomes" id="UP000063699"/>
    </source>
</evidence>